<dbReference type="GO" id="GO:0003724">
    <property type="term" value="F:RNA helicase activity"/>
    <property type="evidence" value="ECO:0007669"/>
    <property type="project" value="UniProtKB-EC"/>
</dbReference>
<dbReference type="PROSITE" id="PS51194">
    <property type="entry name" value="HELICASE_CTER"/>
    <property type="match status" value="1"/>
</dbReference>
<feature type="compositionally biased region" description="Basic residues" evidence="11">
    <location>
        <begin position="705"/>
        <end position="719"/>
    </location>
</feature>
<feature type="domain" description="Helicase C-terminal" evidence="13">
    <location>
        <begin position="147"/>
        <end position="293"/>
    </location>
</feature>
<dbReference type="InterPro" id="IPR050079">
    <property type="entry name" value="DEAD_box_RNA_helicase"/>
</dbReference>
<evidence type="ECO:0000259" key="12">
    <source>
        <dbReference type="PROSITE" id="PS51192"/>
    </source>
</evidence>
<dbReference type="FunCoup" id="A0A0H2S5G0">
    <property type="interactions" value="748"/>
</dbReference>
<dbReference type="SUPFAM" id="SSF52540">
    <property type="entry name" value="P-loop containing nucleoside triphosphate hydrolases"/>
    <property type="match status" value="1"/>
</dbReference>
<dbReference type="Proteomes" id="UP000053477">
    <property type="component" value="Unassembled WGS sequence"/>
</dbReference>
<evidence type="ECO:0000256" key="6">
    <source>
        <dbReference type="ARBA" id="ARBA00022806"/>
    </source>
</evidence>
<dbReference type="InterPro" id="IPR011545">
    <property type="entry name" value="DEAD/DEAH_box_helicase_dom"/>
</dbReference>
<feature type="compositionally biased region" description="Polar residues" evidence="11">
    <location>
        <begin position="385"/>
        <end position="394"/>
    </location>
</feature>
<dbReference type="GO" id="GO:0005524">
    <property type="term" value="F:ATP binding"/>
    <property type="evidence" value="ECO:0007669"/>
    <property type="project" value="UniProtKB-KW"/>
</dbReference>
<feature type="region of interest" description="Disordered" evidence="11">
    <location>
        <begin position="133"/>
        <end position="157"/>
    </location>
</feature>
<dbReference type="Pfam" id="PF00271">
    <property type="entry name" value="Helicase_C"/>
    <property type="match status" value="1"/>
</dbReference>
<dbReference type="GO" id="GO:0005829">
    <property type="term" value="C:cytosol"/>
    <property type="evidence" value="ECO:0007669"/>
    <property type="project" value="TreeGrafter"/>
</dbReference>
<dbReference type="PROSITE" id="PS00039">
    <property type="entry name" value="DEAD_ATP_HELICASE"/>
    <property type="match status" value="1"/>
</dbReference>
<feature type="compositionally biased region" description="Basic residues" evidence="11">
    <location>
        <begin position="635"/>
        <end position="647"/>
    </location>
</feature>
<comment type="similarity">
    <text evidence="2">Belongs to the DEAD box helicase family. DDX54/DBP10 subfamily.</text>
</comment>
<dbReference type="GO" id="GO:0003723">
    <property type="term" value="F:RNA binding"/>
    <property type="evidence" value="ECO:0007669"/>
    <property type="project" value="UniProtKB-KW"/>
</dbReference>
<protein>
    <recommendedName>
        <fullName evidence="3">RNA helicase</fullName>
        <ecNumber evidence="3">3.6.4.13</ecNumber>
    </recommendedName>
</protein>
<dbReference type="Pfam" id="PF08147">
    <property type="entry name" value="DBP10CT"/>
    <property type="match status" value="1"/>
</dbReference>
<evidence type="ECO:0000256" key="5">
    <source>
        <dbReference type="ARBA" id="ARBA00022801"/>
    </source>
</evidence>
<dbReference type="AlphaFoldDB" id="A0A0H2S5G0"/>
<dbReference type="STRING" id="27342.A0A0H2S5G0"/>
<feature type="compositionally biased region" description="Basic and acidic residues" evidence="11">
    <location>
        <begin position="648"/>
        <end position="666"/>
    </location>
</feature>
<feature type="region of interest" description="Disordered" evidence="11">
    <location>
        <begin position="616"/>
        <end position="719"/>
    </location>
</feature>
<sequence>MGCCRWSIVATPGRLLHLIVEMNLDLRSVQYVVFDEADRLFEMGFETALSEIIHRLPASRQTLLFSATLPKSLIEFAKAGLQEPKLVRLDADSKISSDLRMAFFSVKQAEKESCLLALLRNVIKIPLRGHLKDNESATEQSSKDKGKGKERPHTAPHQTIVFTATKHHVEYITMLLTSAGFSVAHIYGKLDQTARSQQLQRFLQGSCDILVVTDVAARGIDVPVLANVVNYDFPGPGARLFVHRVGRTARAGAKGWAWSFVNGREVPFLLDLQLFLGRPLKVAGSDSSLKSTRGSGEEPFVNSMIFGSFPRAWLDDESEYIRTLGETVSGLTQTKDVMTRAQGMYERTQGRASQASYRRAKEIVKSGGITGEGSVHPVFTLFDQQAGPSTSATSGGEEGVTEKKTTSPEEQAKMEEARTALLRAVSSFSPSETVFEIGNKAKAGKTANSVGTAALMKDRRKALAKARERALPTNVYAEDKEIEVANNNVADVEMANDEDIEAAFGSSSSKPTGRKFRDSEFYMSHFQKDSAANKGYSLRDGASFAEQARGATFEVADDDGKASRQKSNQMRWDTKKKKFIKGDGVGADNMKLVKTESGARLPATYRSGRFEEWKAKTHKNVPRVGEAELPSAGGHGRHGANKRFKHHKTEDAKPLDKLSLGYERKKSGGAVRKGGRYAGKTMSRVKSELKSAAQIRKDRAAVEKRKAKNARPSRKKGKR</sequence>
<comment type="catalytic activity">
    <reaction evidence="9">
        <text>ATP + H2O = ADP + phosphate + H(+)</text>
        <dbReference type="Rhea" id="RHEA:13065"/>
        <dbReference type="ChEBI" id="CHEBI:15377"/>
        <dbReference type="ChEBI" id="CHEBI:15378"/>
        <dbReference type="ChEBI" id="CHEBI:30616"/>
        <dbReference type="ChEBI" id="CHEBI:43474"/>
        <dbReference type="ChEBI" id="CHEBI:456216"/>
        <dbReference type="EC" id="3.6.4.13"/>
    </reaction>
</comment>
<feature type="compositionally biased region" description="Basic and acidic residues" evidence="11">
    <location>
        <begin position="133"/>
        <end position="153"/>
    </location>
</feature>
<keyword evidence="15" id="KW-1185">Reference proteome</keyword>
<reference evidence="14 15" key="1">
    <citation type="submission" date="2015-04" db="EMBL/GenBank/DDBJ databases">
        <title>Complete genome sequence of Schizopora paradoxa KUC8140, a cosmopolitan wood degrader in East Asia.</title>
        <authorList>
            <consortium name="DOE Joint Genome Institute"/>
            <person name="Min B."/>
            <person name="Park H."/>
            <person name="Jang Y."/>
            <person name="Kim J.-J."/>
            <person name="Kim K.H."/>
            <person name="Pangilinan J."/>
            <person name="Lipzen A."/>
            <person name="Riley R."/>
            <person name="Grigoriev I.V."/>
            <person name="Spatafora J.W."/>
            <person name="Choi I.-G."/>
        </authorList>
    </citation>
    <scope>NUCLEOTIDE SEQUENCE [LARGE SCALE GENOMIC DNA]</scope>
    <source>
        <strain evidence="14 15">KUC8140</strain>
    </source>
</reference>
<evidence type="ECO:0000256" key="10">
    <source>
        <dbReference type="RuleBase" id="RU000492"/>
    </source>
</evidence>
<evidence type="ECO:0000256" key="8">
    <source>
        <dbReference type="ARBA" id="ARBA00022884"/>
    </source>
</evidence>
<evidence type="ECO:0000256" key="3">
    <source>
        <dbReference type="ARBA" id="ARBA00012552"/>
    </source>
</evidence>
<dbReference type="InterPro" id="IPR012541">
    <property type="entry name" value="DBP10_C"/>
</dbReference>
<name>A0A0H2S5G0_9AGAM</name>
<feature type="domain" description="Helicase ATP-binding" evidence="12">
    <location>
        <begin position="8"/>
        <end position="87"/>
    </location>
</feature>
<gene>
    <name evidence="14" type="ORF">SCHPADRAFT_61233</name>
</gene>
<dbReference type="PANTHER" id="PTHR47959:SF8">
    <property type="entry name" value="RNA HELICASE"/>
    <property type="match status" value="1"/>
</dbReference>
<organism evidence="14 15">
    <name type="scientific">Schizopora paradoxa</name>
    <dbReference type="NCBI Taxonomy" id="27342"/>
    <lineage>
        <taxon>Eukaryota</taxon>
        <taxon>Fungi</taxon>
        <taxon>Dikarya</taxon>
        <taxon>Basidiomycota</taxon>
        <taxon>Agaricomycotina</taxon>
        <taxon>Agaricomycetes</taxon>
        <taxon>Hymenochaetales</taxon>
        <taxon>Schizoporaceae</taxon>
        <taxon>Schizopora</taxon>
    </lineage>
</organism>
<dbReference type="Gene3D" id="3.40.50.300">
    <property type="entry name" value="P-loop containing nucleotide triphosphate hydrolases"/>
    <property type="match status" value="2"/>
</dbReference>
<keyword evidence="4 10" id="KW-0547">Nucleotide-binding</keyword>
<evidence type="ECO:0000313" key="15">
    <source>
        <dbReference type="Proteomes" id="UP000053477"/>
    </source>
</evidence>
<dbReference type="InterPro" id="IPR000629">
    <property type="entry name" value="RNA-helicase_DEAD-box_CS"/>
</dbReference>
<evidence type="ECO:0000256" key="7">
    <source>
        <dbReference type="ARBA" id="ARBA00022840"/>
    </source>
</evidence>
<dbReference type="PROSITE" id="PS51192">
    <property type="entry name" value="HELICASE_ATP_BIND_1"/>
    <property type="match status" value="1"/>
</dbReference>
<dbReference type="GO" id="GO:0005730">
    <property type="term" value="C:nucleolus"/>
    <property type="evidence" value="ECO:0007669"/>
    <property type="project" value="UniProtKB-SubCell"/>
</dbReference>
<evidence type="ECO:0000256" key="4">
    <source>
        <dbReference type="ARBA" id="ARBA00022741"/>
    </source>
</evidence>
<evidence type="ECO:0000259" key="13">
    <source>
        <dbReference type="PROSITE" id="PS51194"/>
    </source>
</evidence>
<dbReference type="InterPro" id="IPR001650">
    <property type="entry name" value="Helicase_C-like"/>
</dbReference>
<dbReference type="EC" id="3.6.4.13" evidence="3"/>
<feature type="region of interest" description="Disordered" evidence="11">
    <location>
        <begin position="385"/>
        <end position="412"/>
    </location>
</feature>
<dbReference type="PANTHER" id="PTHR47959">
    <property type="entry name" value="ATP-DEPENDENT RNA HELICASE RHLE-RELATED"/>
    <property type="match status" value="1"/>
</dbReference>
<evidence type="ECO:0000256" key="11">
    <source>
        <dbReference type="SAM" id="MobiDB-lite"/>
    </source>
</evidence>
<dbReference type="CDD" id="cd18787">
    <property type="entry name" value="SF2_C_DEAD"/>
    <property type="match status" value="1"/>
</dbReference>
<keyword evidence="6 10" id="KW-0347">Helicase</keyword>
<proteinExistence type="inferred from homology"/>
<dbReference type="SMART" id="SM00490">
    <property type="entry name" value="HELICc"/>
    <property type="match status" value="1"/>
</dbReference>
<dbReference type="GO" id="GO:0016887">
    <property type="term" value="F:ATP hydrolysis activity"/>
    <property type="evidence" value="ECO:0007669"/>
    <property type="project" value="RHEA"/>
</dbReference>
<feature type="compositionally biased region" description="Basic and acidic residues" evidence="11">
    <location>
        <begin position="400"/>
        <end position="412"/>
    </location>
</feature>
<evidence type="ECO:0000256" key="9">
    <source>
        <dbReference type="ARBA" id="ARBA00047984"/>
    </source>
</evidence>
<dbReference type="InParanoid" id="A0A0H2S5G0"/>
<keyword evidence="7 10" id="KW-0067">ATP-binding</keyword>
<keyword evidence="8" id="KW-0694">RNA-binding</keyword>
<evidence type="ECO:0000313" key="14">
    <source>
        <dbReference type="EMBL" id="KLO19427.1"/>
    </source>
</evidence>
<dbReference type="InterPro" id="IPR014001">
    <property type="entry name" value="Helicase_ATP-bd"/>
</dbReference>
<feature type="compositionally biased region" description="Basic and acidic residues" evidence="11">
    <location>
        <begin position="685"/>
        <end position="704"/>
    </location>
</feature>
<evidence type="ECO:0000256" key="2">
    <source>
        <dbReference type="ARBA" id="ARBA00010379"/>
    </source>
</evidence>
<keyword evidence="5 10" id="KW-0378">Hydrolase</keyword>
<dbReference type="OrthoDB" id="10261375at2759"/>
<evidence type="ECO:0000256" key="1">
    <source>
        <dbReference type="ARBA" id="ARBA00003706"/>
    </source>
</evidence>
<dbReference type="InterPro" id="IPR027417">
    <property type="entry name" value="P-loop_NTPase"/>
</dbReference>
<dbReference type="EMBL" id="KQ085886">
    <property type="protein sequence ID" value="KLO19427.1"/>
    <property type="molecule type" value="Genomic_DNA"/>
</dbReference>
<dbReference type="Pfam" id="PF00270">
    <property type="entry name" value="DEAD"/>
    <property type="match status" value="1"/>
</dbReference>
<accession>A0A0H2S5G0</accession>
<dbReference type="SMART" id="SM01123">
    <property type="entry name" value="DBP10CT"/>
    <property type="match status" value="1"/>
</dbReference>
<comment type="function">
    <text evidence="1">ATP-binding RNA helicase involved in the biogenesis of 60S ribosomal subunits and is required for the normal formation of 25S and 5.8S rRNAs.</text>
</comment>